<dbReference type="PROSITE" id="PS50293">
    <property type="entry name" value="TPR_REGION"/>
    <property type="match status" value="1"/>
</dbReference>
<dbReference type="PANTHER" id="PTHR10858">
    <property type="entry name" value="DEOXYRIBONUCLEASE II"/>
    <property type="match status" value="1"/>
</dbReference>
<keyword evidence="2" id="KW-0378">Hydrolase</keyword>
<feature type="compositionally biased region" description="Low complexity" evidence="4">
    <location>
        <begin position="132"/>
        <end position="149"/>
    </location>
</feature>
<reference evidence="5" key="1">
    <citation type="journal article" date="2022" name="bioRxiv">
        <title>Genomics of Preaxostyla Flagellates Illuminates Evolutionary Transitions and the Path Towards Mitochondrial Loss.</title>
        <authorList>
            <person name="Novak L.V.F."/>
            <person name="Treitli S.C."/>
            <person name="Pyrih J."/>
            <person name="Halakuc P."/>
            <person name="Pipaliya S.V."/>
            <person name="Vacek V."/>
            <person name="Brzon O."/>
            <person name="Soukal P."/>
            <person name="Eme L."/>
            <person name="Dacks J.B."/>
            <person name="Karnkowska A."/>
            <person name="Elias M."/>
            <person name="Hampl V."/>
        </authorList>
    </citation>
    <scope>NUCLEOTIDE SEQUENCE</scope>
    <source>
        <strain evidence="5">RCP-MX</strain>
    </source>
</reference>
<dbReference type="Proteomes" id="UP001141327">
    <property type="component" value="Unassembled WGS sequence"/>
</dbReference>
<dbReference type="SUPFAM" id="SSF48452">
    <property type="entry name" value="TPR-like"/>
    <property type="match status" value="1"/>
</dbReference>
<comment type="similarity">
    <text evidence="1">Belongs to the DNase II family.</text>
</comment>
<accession>A0ABQ8UXV4</accession>
<feature type="repeat" description="TPR" evidence="3">
    <location>
        <begin position="152"/>
        <end position="185"/>
    </location>
</feature>
<dbReference type="InterPro" id="IPR004947">
    <property type="entry name" value="DNase_II"/>
</dbReference>
<proteinExistence type="inferred from homology"/>
<dbReference type="EMBL" id="JAPMOS010000007">
    <property type="protein sequence ID" value="KAJ4461580.1"/>
    <property type="molecule type" value="Genomic_DNA"/>
</dbReference>
<dbReference type="PROSITE" id="PS50005">
    <property type="entry name" value="TPR"/>
    <property type="match status" value="2"/>
</dbReference>
<dbReference type="InterPro" id="IPR019734">
    <property type="entry name" value="TPR_rpt"/>
</dbReference>
<evidence type="ECO:0000256" key="3">
    <source>
        <dbReference type="PROSITE-ProRule" id="PRU00339"/>
    </source>
</evidence>
<gene>
    <name evidence="5" type="ORF">PAPYR_2179</name>
</gene>
<name>A0ABQ8UXV4_9EUKA</name>
<keyword evidence="3" id="KW-0802">TPR repeat</keyword>
<dbReference type="Gene3D" id="1.25.40.10">
    <property type="entry name" value="Tetratricopeptide repeat domain"/>
    <property type="match status" value="1"/>
</dbReference>
<keyword evidence="6" id="KW-1185">Reference proteome</keyword>
<feature type="repeat" description="TPR" evidence="3">
    <location>
        <begin position="219"/>
        <end position="252"/>
    </location>
</feature>
<comment type="caution">
    <text evidence="5">The sequence shown here is derived from an EMBL/GenBank/DDBJ whole genome shotgun (WGS) entry which is preliminary data.</text>
</comment>
<evidence type="ECO:0000256" key="2">
    <source>
        <dbReference type="ARBA" id="ARBA00022801"/>
    </source>
</evidence>
<protein>
    <submittedName>
        <fullName evidence="5">Deoxyribonuclease II family protein</fullName>
    </submittedName>
</protein>
<dbReference type="PANTHER" id="PTHR10858:SF23">
    <property type="entry name" value="DEOXYRIBONUCLEASE II"/>
    <property type="match status" value="1"/>
</dbReference>
<sequence>MQPGEKGYDSLCSAIAHFARTNDGMEQRLISRFHAPSSTSDPGDTLHSLMTLYSVGHVVMADLDRPEKKGKLMQYIVQIASIFQRSKDPLIYSQQLAQDIIHFYLQTHAPSPPSCFCVPFLPNPGPPLLTAQPSSTQPTSTTPQPTPSTKRAEALKLAGNQLFKQNLFEEALTCYSEALQLHEDAIYHANRATALCSLHRFPEALVGLRRASRGHEPYPKAHARMGQCLASLSRHTEAMRAFEQAVRLDPNNSKFQEEFRAAQQHVSGDPFCAVTAVFSVGLPTQNFLLFLVSFLAIGVFAKIGCRNEEGDPVDWWIVLKAPRLSGEDDPDVAGGWAYYYIDSTTTSLKKSFSNLQDTTIGAFPQTLNQLYSAGNQSKTVGYMFYNDQPPGNFNASSSYGHTKGVTGFDATSAFWILHSVPRTFNPIHLGYYFRKDEVIYGQSAICLTLGTSMLNTLGSHLQYERPFVYESHMPEALEFVLPNILDAMHGQAVLGVGAKSILEVTTQGGVTMTGFAKNAAWGKDLDEDLIEPHLKIPMAWETWMRPYFSGFCPPEYAYKSVNVKNVQIDGISWKETQDHSKWGISLTESKPWVCIGGINRMASQRKRGGGAICYQNKRIWTFFNSIIATLEEC</sequence>
<dbReference type="Pfam" id="PF00515">
    <property type="entry name" value="TPR_1"/>
    <property type="match status" value="1"/>
</dbReference>
<evidence type="ECO:0000313" key="6">
    <source>
        <dbReference type="Proteomes" id="UP001141327"/>
    </source>
</evidence>
<evidence type="ECO:0000313" key="5">
    <source>
        <dbReference type="EMBL" id="KAJ4461580.1"/>
    </source>
</evidence>
<dbReference type="InterPro" id="IPR011990">
    <property type="entry name" value="TPR-like_helical_dom_sf"/>
</dbReference>
<evidence type="ECO:0000256" key="4">
    <source>
        <dbReference type="SAM" id="MobiDB-lite"/>
    </source>
</evidence>
<organism evidence="5 6">
    <name type="scientific">Paratrimastix pyriformis</name>
    <dbReference type="NCBI Taxonomy" id="342808"/>
    <lineage>
        <taxon>Eukaryota</taxon>
        <taxon>Metamonada</taxon>
        <taxon>Preaxostyla</taxon>
        <taxon>Paratrimastigidae</taxon>
        <taxon>Paratrimastix</taxon>
    </lineage>
</organism>
<feature type="region of interest" description="Disordered" evidence="4">
    <location>
        <begin position="127"/>
        <end position="149"/>
    </location>
</feature>
<dbReference type="SMART" id="SM00028">
    <property type="entry name" value="TPR"/>
    <property type="match status" value="2"/>
</dbReference>
<dbReference type="CDD" id="cd09120">
    <property type="entry name" value="PLDc_DNaseII_1"/>
    <property type="match status" value="1"/>
</dbReference>
<evidence type="ECO:0000256" key="1">
    <source>
        <dbReference type="ARBA" id="ARBA00007527"/>
    </source>
</evidence>
<dbReference type="Pfam" id="PF03265">
    <property type="entry name" value="DNase_II"/>
    <property type="match status" value="1"/>
</dbReference>
<dbReference type="CDD" id="cd09121">
    <property type="entry name" value="PLDc_DNaseII_2"/>
    <property type="match status" value="1"/>
</dbReference>